<evidence type="ECO:0000256" key="6">
    <source>
        <dbReference type="ARBA" id="ARBA00048348"/>
    </source>
</evidence>
<evidence type="ECO:0000313" key="10">
    <source>
        <dbReference type="Proteomes" id="UP000255335"/>
    </source>
</evidence>
<feature type="binding site" evidence="7">
    <location>
        <position position="41"/>
    </location>
    <ligand>
        <name>Zn(2+)</name>
        <dbReference type="ChEBI" id="CHEBI:29105"/>
    </ligand>
</feature>
<feature type="binding site" evidence="7">
    <location>
        <position position="105"/>
    </location>
    <ligand>
        <name>Zn(2+)</name>
        <dbReference type="ChEBI" id="CHEBI:29105"/>
    </ligand>
</feature>
<dbReference type="InterPro" id="IPR045066">
    <property type="entry name" value="Beta_CA_cladeB"/>
</dbReference>
<dbReference type="InterPro" id="IPR015892">
    <property type="entry name" value="Carbonic_anhydrase_CS"/>
</dbReference>
<dbReference type="PROSITE" id="PS00705">
    <property type="entry name" value="PROK_CO2_ANHYDRASE_2"/>
    <property type="match status" value="1"/>
</dbReference>
<evidence type="ECO:0000313" key="9">
    <source>
        <dbReference type="EMBL" id="STP09336.1"/>
    </source>
</evidence>
<feature type="binding site" evidence="7">
    <location>
        <position position="39"/>
    </location>
    <ligand>
        <name>Zn(2+)</name>
        <dbReference type="ChEBI" id="CHEBI:29105"/>
    </ligand>
</feature>
<dbReference type="AlphaFoldDB" id="A0A377JNK4"/>
<evidence type="ECO:0000256" key="1">
    <source>
        <dbReference type="ARBA" id="ARBA00006217"/>
    </source>
</evidence>
<organism evidence="9 10">
    <name type="scientific">Helicobacter cinaedi</name>
    <dbReference type="NCBI Taxonomy" id="213"/>
    <lineage>
        <taxon>Bacteria</taxon>
        <taxon>Pseudomonadati</taxon>
        <taxon>Campylobacterota</taxon>
        <taxon>Epsilonproteobacteria</taxon>
        <taxon>Campylobacterales</taxon>
        <taxon>Helicobacteraceae</taxon>
        <taxon>Helicobacter</taxon>
    </lineage>
</organism>
<keyword evidence="3 7" id="KW-0479">Metal-binding</keyword>
<evidence type="ECO:0000256" key="4">
    <source>
        <dbReference type="ARBA" id="ARBA00022833"/>
    </source>
</evidence>
<dbReference type="Proteomes" id="UP000255335">
    <property type="component" value="Unassembled WGS sequence"/>
</dbReference>
<evidence type="ECO:0000256" key="3">
    <source>
        <dbReference type="ARBA" id="ARBA00022723"/>
    </source>
</evidence>
<dbReference type="SMART" id="SM00947">
    <property type="entry name" value="Pro_CA"/>
    <property type="match status" value="1"/>
</dbReference>
<dbReference type="InterPro" id="IPR001765">
    <property type="entry name" value="Carbonic_anhydrase"/>
</dbReference>
<comment type="function">
    <text evidence="8">Reversible hydration of carbon dioxide.</text>
</comment>
<accession>A0A377JNK4</accession>
<dbReference type="SUPFAM" id="SSF53056">
    <property type="entry name" value="beta-carbonic anhydrase, cab"/>
    <property type="match status" value="1"/>
</dbReference>
<keyword evidence="4 7" id="KW-0862">Zinc</keyword>
<reference evidence="9 10" key="1">
    <citation type="submission" date="2018-06" db="EMBL/GenBank/DDBJ databases">
        <authorList>
            <consortium name="Pathogen Informatics"/>
            <person name="Doyle S."/>
        </authorList>
    </citation>
    <scope>NUCLEOTIDE SEQUENCE [LARGE SCALE GENOMIC DNA]</scope>
    <source>
        <strain evidence="9 10">NCTC12221</strain>
    </source>
</reference>
<dbReference type="GO" id="GO:0015976">
    <property type="term" value="P:carbon utilization"/>
    <property type="evidence" value="ECO:0007669"/>
    <property type="project" value="InterPro"/>
</dbReference>
<dbReference type="EC" id="4.2.1.1" evidence="2 8"/>
<comment type="similarity">
    <text evidence="1 8">Belongs to the beta-class carbonic anhydrase family.</text>
</comment>
<dbReference type="Pfam" id="PF00484">
    <property type="entry name" value="Pro_CA"/>
    <property type="match status" value="1"/>
</dbReference>
<keyword evidence="5 8" id="KW-0456">Lyase</keyword>
<proteinExistence type="inferred from homology"/>
<dbReference type="RefSeq" id="WP_115026054.1">
    <property type="nucleotide sequence ID" value="NZ_UGHZ01000001.1"/>
</dbReference>
<comment type="cofactor">
    <cofactor evidence="7">
        <name>Zn(2+)</name>
        <dbReference type="ChEBI" id="CHEBI:29105"/>
    </cofactor>
    <text evidence="7">Binds 1 zinc ion per subunit.</text>
</comment>
<comment type="catalytic activity">
    <reaction evidence="6 8">
        <text>hydrogencarbonate + H(+) = CO2 + H2O</text>
        <dbReference type="Rhea" id="RHEA:10748"/>
        <dbReference type="ChEBI" id="CHEBI:15377"/>
        <dbReference type="ChEBI" id="CHEBI:15378"/>
        <dbReference type="ChEBI" id="CHEBI:16526"/>
        <dbReference type="ChEBI" id="CHEBI:17544"/>
        <dbReference type="EC" id="4.2.1.1"/>
    </reaction>
</comment>
<dbReference type="CDD" id="cd00884">
    <property type="entry name" value="beta_CA_cladeB"/>
    <property type="match status" value="1"/>
</dbReference>
<dbReference type="EMBL" id="UGHZ01000001">
    <property type="protein sequence ID" value="STP09336.1"/>
    <property type="molecule type" value="Genomic_DNA"/>
</dbReference>
<dbReference type="PANTHER" id="PTHR11002">
    <property type="entry name" value="CARBONIC ANHYDRASE"/>
    <property type="match status" value="1"/>
</dbReference>
<gene>
    <name evidence="9" type="primary">icfA</name>
    <name evidence="9" type="ORF">NCTC12221_00776</name>
</gene>
<evidence type="ECO:0000256" key="5">
    <source>
        <dbReference type="ARBA" id="ARBA00023239"/>
    </source>
</evidence>
<name>A0A377JNK4_9HELI</name>
<evidence type="ECO:0000256" key="8">
    <source>
        <dbReference type="RuleBase" id="RU003956"/>
    </source>
</evidence>
<dbReference type="PANTHER" id="PTHR11002:SF76">
    <property type="entry name" value="CARBONIC ANHYDRASE"/>
    <property type="match status" value="1"/>
</dbReference>
<protein>
    <recommendedName>
        <fullName evidence="2 8">Carbonic anhydrase</fullName>
        <ecNumber evidence="2 8">4.2.1.1</ecNumber>
    </recommendedName>
    <alternativeName>
        <fullName evidence="8">Carbonate dehydratase</fullName>
    </alternativeName>
</protein>
<sequence length="218" mass="25256">MKELFQGAVKFREEDFNEHKELYESLKKHQEPHTLLITCTDSRVVPNLITNSLPGDLFVIRNMGNLVPPYLGKNKGIRDGYLATTSAIEYALVVLGIKNVIICGHSDCGACSAIYEPPEKLENAPYVQKWIELLEPVKQKVDALKPNSKAKRTWLMEQMNIEHQLENLMTYPFVEERFDRGDLNVYGWYYIIETGEILNYNMIKREFKIINQIEKESV</sequence>
<dbReference type="Gene3D" id="3.40.1050.10">
    <property type="entry name" value="Carbonic anhydrase"/>
    <property type="match status" value="1"/>
</dbReference>
<dbReference type="InterPro" id="IPR036874">
    <property type="entry name" value="Carbonic_anhydrase_sf"/>
</dbReference>
<dbReference type="GO" id="GO:0004089">
    <property type="term" value="F:carbonate dehydratase activity"/>
    <property type="evidence" value="ECO:0007669"/>
    <property type="project" value="UniProtKB-UniRule"/>
</dbReference>
<evidence type="ECO:0000256" key="7">
    <source>
        <dbReference type="PIRSR" id="PIRSR601765-1"/>
    </source>
</evidence>
<evidence type="ECO:0000256" key="2">
    <source>
        <dbReference type="ARBA" id="ARBA00012925"/>
    </source>
</evidence>
<dbReference type="GO" id="GO:0008270">
    <property type="term" value="F:zinc ion binding"/>
    <property type="evidence" value="ECO:0007669"/>
    <property type="project" value="UniProtKB-UniRule"/>
</dbReference>
<feature type="binding site" evidence="7">
    <location>
        <position position="108"/>
    </location>
    <ligand>
        <name>Zn(2+)</name>
        <dbReference type="ChEBI" id="CHEBI:29105"/>
    </ligand>
</feature>